<dbReference type="GO" id="GO:0016491">
    <property type="term" value="F:oxidoreductase activity"/>
    <property type="evidence" value="ECO:0007669"/>
    <property type="project" value="UniProtKB-KW"/>
</dbReference>
<dbReference type="Gene3D" id="3.40.50.720">
    <property type="entry name" value="NAD(P)-binding Rossmann-like Domain"/>
    <property type="match status" value="1"/>
</dbReference>
<protein>
    <submittedName>
        <fullName evidence="5">Oxidoreductase</fullName>
    </submittedName>
</protein>
<dbReference type="Gene3D" id="3.30.360.10">
    <property type="entry name" value="Dihydrodipicolinate Reductase, domain 2"/>
    <property type="match status" value="1"/>
</dbReference>
<dbReference type="PANTHER" id="PTHR22604">
    <property type="entry name" value="OXIDOREDUCTASES"/>
    <property type="match status" value="1"/>
</dbReference>
<dbReference type="InterPro" id="IPR055170">
    <property type="entry name" value="GFO_IDH_MocA-like_dom"/>
</dbReference>
<dbReference type="InterPro" id="IPR000683">
    <property type="entry name" value="Gfo/Idh/MocA-like_OxRdtase_N"/>
</dbReference>
<dbReference type="Pfam" id="PF01408">
    <property type="entry name" value="GFO_IDH_MocA"/>
    <property type="match status" value="1"/>
</dbReference>
<keyword evidence="2" id="KW-0560">Oxidoreductase</keyword>
<reference evidence="5 6" key="1">
    <citation type="submission" date="2018-03" db="EMBL/GenBank/DDBJ databases">
        <title>Actinopolyspora mortivallis from Sahara, screening for active biomolecules.</title>
        <authorList>
            <person name="Selama O."/>
            <person name="Wellington E.M.H."/>
            <person name="Hacene H."/>
        </authorList>
    </citation>
    <scope>NUCLEOTIDE SEQUENCE [LARGE SCALE GENOMIC DNA]</scope>
    <source>
        <strain evidence="5 6">M5A</strain>
    </source>
</reference>
<dbReference type="AlphaFoldDB" id="A0A2T0GSA2"/>
<dbReference type="SUPFAM" id="SSF55347">
    <property type="entry name" value="Glyceraldehyde-3-phosphate dehydrogenase-like, C-terminal domain"/>
    <property type="match status" value="1"/>
</dbReference>
<evidence type="ECO:0000256" key="1">
    <source>
        <dbReference type="ARBA" id="ARBA00010928"/>
    </source>
</evidence>
<name>A0A2T0GSA2_ACTMO</name>
<comment type="caution">
    <text evidence="5">The sequence shown here is derived from an EMBL/GenBank/DDBJ whole genome shotgun (WGS) entry which is preliminary data.</text>
</comment>
<keyword evidence="6" id="KW-1185">Reference proteome</keyword>
<gene>
    <name evidence="5" type="ORF">CEP50_17720</name>
</gene>
<dbReference type="GO" id="GO:0000166">
    <property type="term" value="F:nucleotide binding"/>
    <property type="evidence" value="ECO:0007669"/>
    <property type="project" value="InterPro"/>
</dbReference>
<evidence type="ECO:0000259" key="3">
    <source>
        <dbReference type="Pfam" id="PF01408"/>
    </source>
</evidence>
<dbReference type="RefSeq" id="WP_106115066.1">
    <property type="nucleotide sequence ID" value="NZ_PVSR01000046.1"/>
</dbReference>
<evidence type="ECO:0000313" key="6">
    <source>
        <dbReference type="Proteomes" id="UP000239352"/>
    </source>
</evidence>
<evidence type="ECO:0000256" key="2">
    <source>
        <dbReference type="ARBA" id="ARBA00023002"/>
    </source>
</evidence>
<dbReference type="InParanoid" id="A0A2T0GSA2"/>
<feature type="domain" description="GFO/IDH/MocA-like oxidoreductase" evidence="4">
    <location>
        <begin position="137"/>
        <end position="251"/>
    </location>
</feature>
<dbReference type="PANTHER" id="PTHR22604:SF105">
    <property type="entry name" value="TRANS-1,2-DIHYDROBENZENE-1,2-DIOL DEHYDROGENASE"/>
    <property type="match status" value="1"/>
</dbReference>
<sequence length="335" mass="35739">MSGNERQVRVGVLGCADIAVRRVLPAFVAAEGVSVSGIASRDPRRAREVVGRFGGEPFDDYGELLESPSVEAVYIPLPSGLHAEWVERALLAGKHVLAEKPLTTSGAETARLMRLADSQGLALGENFMFLRHSQHATVLGMLRDNVIGTVHLFSSCFSVPARPPGDVRHDPELGGGALLDVGGYPIRAAQYFFGEGLEVRGAVLREDTTYGVDTGGAALLETEGGVSVHASFGLDHAYRSHYEFTGSTGRISLENAFTPSGDHAPVLNISSREGTETRTLSPQDQYVRSVEHFRNVVLGNASYERSRIIRQGELVDAVRAAASRKSPSGVGTSAG</sequence>
<organism evidence="5 6">
    <name type="scientific">Actinopolyspora mortivallis</name>
    <dbReference type="NCBI Taxonomy" id="33906"/>
    <lineage>
        <taxon>Bacteria</taxon>
        <taxon>Bacillati</taxon>
        <taxon>Actinomycetota</taxon>
        <taxon>Actinomycetes</taxon>
        <taxon>Actinopolysporales</taxon>
        <taxon>Actinopolysporaceae</taxon>
        <taxon>Actinopolyspora</taxon>
    </lineage>
</organism>
<dbReference type="InterPro" id="IPR050984">
    <property type="entry name" value="Gfo/Idh/MocA_domain"/>
</dbReference>
<dbReference type="SUPFAM" id="SSF51735">
    <property type="entry name" value="NAD(P)-binding Rossmann-fold domains"/>
    <property type="match status" value="1"/>
</dbReference>
<comment type="similarity">
    <text evidence="1">Belongs to the Gfo/Idh/MocA family.</text>
</comment>
<dbReference type="EMBL" id="PVSR01000046">
    <property type="protein sequence ID" value="PRW61985.1"/>
    <property type="molecule type" value="Genomic_DNA"/>
</dbReference>
<proteinExistence type="inferred from homology"/>
<accession>A0A2T0GSA2</accession>
<feature type="domain" description="Gfo/Idh/MocA-like oxidoreductase N-terminal" evidence="3">
    <location>
        <begin position="8"/>
        <end position="126"/>
    </location>
</feature>
<evidence type="ECO:0000313" key="5">
    <source>
        <dbReference type="EMBL" id="PRW61985.1"/>
    </source>
</evidence>
<dbReference type="Pfam" id="PF22725">
    <property type="entry name" value="GFO_IDH_MocA_C3"/>
    <property type="match status" value="1"/>
</dbReference>
<dbReference type="InterPro" id="IPR036291">
    <property type="entry name" value="NAD(P)-bd_dom_sf"/>
</dbReference>
<evidence type="ECO:0000259" key="4">
    <source>
        <dbReference type="Pfam" id="PF22725"/>
    </source>
</evidence>
<dbReference type="Proteomes" id="UP000239352">
    <property type="component" value="Unassembled WGS sequence"/>
</dbReference>